<evidence type="ECO:0000313" key="2">
    <source>
        <dbReference type="Proteomes" id="UP000275408"/>
    </source>
</evidence>
<keyword evidence="2" id="KW-1185">Reference proteome</keyword>
<evidence type="ECO:0000313" key="1">
    <source>
        <dbReference type="EMBL" id="RMX58059.1"/>
    </source>
</evidence>
<proteinExistence type="predicted"/>
<name>A0A3M6UWT4_POCDA</name>
<gene>
    <name evidence="1" type="ORF">pdam_00013436</name>
</gene>
<accession>A0A3M6UWT4</accession>
<protein>
    <submittedName>
        <fullName evidence="1">Uncharacterized protein</fullName>
    </submittedName>
</protein>
<comment type="caution">
    <text evidence="1">The sequence shown here is derived from an EMBL/GenBank/DDBJ whole genome shotgun (WGS) entry which is preliminary data.</text>
</comment>
<sequence length="124" mass="13701">MNSFASLRPKSLSATITKKAIVSYLMCSDDCSYRPSYLICNPLTNLAVQFAQSYSHLADLKLADQPSDDCGSEADVLIGNDFYWSFFTEDTKRGQLGTVAMETSLGWVLSGPLPQTQVQILMFI</sequence>
<reference evidence="1 2" key="1">
    <citation type="journal article" date="2018" name="Sci. Rep.">
        <title>Comparative analysis of the Pocillopora damicornis genome highlights role of immune system in coral evolution.</title>
        <authorList>
            <person name="Cunning R."/>
            <person name="Bay R.A."/>
            <person name="Gillette P."/>
            <person name="Baker A.C."/>
            <person name="Traylor-Knowles N."/>
        </authorList>
    </citation>
    <scope>NUCLEOTIDE SEQUENCE [LARGE SCALE GENOMIC DNA]</scope>
    <source>
        <strain evidence="1">RSMAS</strain>
        <tissue evidence="1">Whole animal</tissue>
    </source>
</reference>
<organism evidence="1 2">
    <name type="scientific">Pocillopora damicornis</name>
    <name type="common">Cauliflower coral</name>
    <name type="synonym">Millepora damicornis</name>
    <dbReference type="NCBI Taxonomy" id="46731"/>
    <lineage>
        <taxon>Eukaryota</taxon>
        <taxon>Metazoa</taxon>
        <taxon>Cnidaria</taxon>
        <taxon>Anthozoa</taxon>
        <taxon>Hexacorallia</taxon>
        <taxon>Scleractinia</taxon>
        <taxon>Astrocoeniina</taxon>
        <taxon>Pocilloporidae</taxon>
        <taxon>Pocillopora</taxon>
    </lineage>
</organism>
<dbReference type="Proteomes" id="UP000275408">
    <property type="component" value="Unassembled WGS sequence"/>
</dbReference>
<dbReference type="EMBL" id="RCHS01000548">
    <property type="protein sequence ID" value="RMX58059.1"/>
    <property type="molecule type" value="Genomic_DNA"/>
</dbReference>
<dbReference type="AlphaFoldDB" id="A0A3M6UWT4"/>